<dbReference type="SMART" id="SM00228">
    <property type="entry name" value="PDZ"/>
    <property type="match status" value="2"/>
</dbReference>
<protein>
    <recommendedName>
        <fullName evidence="9">PDZ domain-containing protein</fullName>
    </recommendedName>
</protein>
<evidence type="ECO:0000256" key="8">
    <source>
        <dbReference type="ARBA" id="ARBA00023016"/>
    </source>
</evidence>
<evidence type="ECO:0000313" key="10">
    <source>
        <dbReference type="EMBL" id="SVA11699.1"/>
    </source>
</evidence>
<dbReference type="PROSITE" id="PS50106">
    <property type="entry name" value="PDZ"/>
    <property type="match status" value="1"/>
</dbReference>
<dbReference type="Gene3D" id="2.30.42.10">
    <property type="match status" value="2"/>
</dbReference>
<evidence type="ECO:0000256" key="6">
    <source>
        <dbReference type="ARBA" id="ARBA00022801"/>
    </source>
</evidence>
<dbReference type="CDD" id="cd10839">
    <property type="entry name" value="cpPDZ1_DegP-like"/>
    <property type="match status" value="1"/>
</dbReference>
<dbReference type="PANTHER" id="PTHR43343">
    <property type="entry name" value="PEPTIDASE S12"/>
    <property type="match status" value="1"/>
</dbReference>
<sequence length="459" mass="50322">MKHIFHIFLLFLFLSYSKIVFAIPDSFADLVESLSPSVVSIASTTVVRDTSQDQIPRFPEGSPFDEFFKEYFDREQKRSPSQRPMVGLGSGFIIDKSGIIVTNNHVIEGADEITVILSDQKEFSAELLGRDPKADLAVLKINPEETSLNAVNWGNSDAMRVGDWTIAIGNPLGLGGSVTTGIVSAISRDIGGGPYVKFIQTDASINRGNSGGPLFNVEGEVIGINSAIISPTGGSIGLGFAIPSNSAKKIIQQLKDFGRTKRGWLGVQIQPVSNDFAESLGLPDEKGAFVSNVNPEGPSKKAGLEAGDVILRFNDIEIVKMIDLPRVVAESDVGSIATVEIWRKNKIIKIEVKLGELPEETYVERKEKVETDDTEITSLGISIRKTKNNEGVIVTKIYNDDSKLILEDIITEINREKISNPKSFQSLVDKIQKTGRSSLLLKIIRDQESLWITIKFKDN</sequence>
<dbReference type="PANTHER" id="PTHR43343:SF3">
    <property type="entry name" value="PROTEASE DO-LIKE 8, CHLOROPLASTIC"/>
    <property type="match status" value="1"/>
</dbReference>
<dbReference type="InterPro" id="IPR001478">
    <property type="entry name" value="PDZ"/>
</dbReference>
<dbReference type="SUPFAM" id="SSF50494">
    <property type="entry name" value="Trypsin-like serine proteases"/>
    <property type="match status" value="1"/>
</dbReference>
<evidence type="ECO:0000256" key="5">
    <source>
        <dbReference type="ARBA" id="ARBA00022764"/>
    </source>
</evidence>
<dbReference type="Gene3D" id="2.40.10.120">
    <property type="match status" value="1"/>
</dbReference>
<dbReference type="InterPro" id="IPR011782">
    <property type="entry name" value="Pept_S1C_Do"/>
</dbReference>
<dbReference type="SUPFAM" id="SSF50156">
    <property type="entry name" value="PDZ domain-like"/>
    <property type="match status" value="2"/>
</dbReference>
<dbReference type="FunFam" id="2.40.10.120:FF:000007">
    <property type="entry name" value="Periplasmic serine endoprotease DegP-like"/>
    <property type="match status" value="1"/>
</dbReference>
<dbReference type="GO" id="GO:0004252">
    <property type="term" value="F:serine-type endopeptidase activity"/>
    <property type="evidence" value="ECO:0007669"/>
    <property type="project" value="InterPro"/>
</dbReference>
<keyword evidence="2" id="KW-0645">Protease</keyword>
<keyword evidence="8" id="KW-0346">Stress response</keyword>
<dbReference type="Pfam" id="PF13365">
    <property type="entry name" value="Trypsin_2"/>
    <property type="match status" value="1"/>
</dbReference>
<keyword evidence="5" id="KW-0574">Periplasm</keyword>
<evidence type="ECO:0000256" key="2">
    <source>
        <dbReference type="ARBA" id="ARBA00022670"/>
    </source>
</evidence>
<reference evidence="10" key="1">
    <citation type="submission" date="2018-05" db="EMBL/GenBank/DDBJ databases">
        <authorList>
            <person name="Lanie J.A."/>
            <person name="Ng W.-L."/>
            <person name="Kazmierczak K.M."/>
            <person name="Andrzejewski T.M."/>
            <person name="Davidsen T.M."/>
            <person name="Wayne K.J."/>
            <person name="Tettelin H."/>
            <person name="Glass J.I."/>
            <person name="Rusch D."/>
            <person name="Podicherti R."/>
            <person name="Tsui H.-C.T."/>
            <person name="Winkler M.E."/>
        </authorList>
    </citation>
    <scope>NUCLEOTIDE SEQUENCE</scope>
</reference>
<evidence type="ECO:0000256" key="4">
    <source>
        <dbReference type="ARBA" id="ARBA00022737"/>
    </source>
</evidence>
<organism evidence="10">
    <name type="scientific">marine metagenome</name>
    <dbReference type="NCBI Taxonomy" id="408172"/>
    <lineage>
        <taxon>unclassified sequences</taxon>
        <taxon>metagenomes</taxon>
        <taxon>ecological metagenomes</taxon>
    </lineage>
</organism>
<comment type="subcellular location">
    <subcellularLocation>
        <location evidence="1">Cell envelope</location>
    </subcellularLocation>
</comment>
<dbReference type="NCBIfam" id="TIGR02037">
    <property type="entry name" value="degP_htrA_DO"/>
    <property type="match status" value="1"/>
</dbReference>
<feature type="domain" description="PDZ" evidence="9">
    <location>
        <begin position="254"/>
        <end position="328"/>
    </location>
</feature>
<dbReference type="Pfam" id="PF13180">
    <property type="entry name" value="PDZ_2"/>
    <property type="match status" value="1"/>
</dbReference>
<dbReference type="PRINTS" id="PR00834">
    <property type="entry name" value="PROTEASES2C"/>
</dbReference>
<accession>A0A381T7I1</accession>
<dbReference type="AlphaFoldDB" id="A0A381T7I1"/>
<name>A0A381T7I1_9ZZZZ</name>
<dbReference type="EMBL" id="UINC01004089">
    <property type="protein sequence ID" value="SVA11699.1"/>
    <property type="molecule type" value="Genomic_DNA"/>
</dbReference>
<evidence type="ECO:0000256" key="3">
    <source>
        <dbReference type="ARBA" id="ARBA00022729"/>
    </source>
</evidence>
<evidence type="ECO:0000256" key="7">
    <source>
        <dbReference type="ARBA" id="ARBA00022825"/>
    </source>
</evidence>
<proteinExistence type="predicted"/>
<dbReference type="InterPro" id="IPR001940">
    <property type="entry name" value="Peptidase_S1C"/>
</dbReference>
<keyword evidence="3" id="KW-0732">Signal</keyword>
<keyword evidence="4" id="KW-0677">Repeat</keyword>
<evidence type="ECO:0000256" key="1">
    <source>
        <dbReference type="ARBA" id="ARBA00004196"/>
    </source>
</evidence>
<dbReference type="InterPro" id="IPR009003">
    <property type="entry name" value="Peptidase_S1_PA"/>
</dbReference>
<evidence type="ECO:0000259" key="9">
    <source>
        <dbReference type="PROSITE" id="PS50106"/>
    </source>
</evidence>
<keyword evidence="6" id="KW-0378">Hydrolase</keyword>
<dbReference type="GO" id="GO:0030313">
    <property type="term" value="C:cell envelope"/>
    <property type="evidence" value="ECO:0007669"/>
    <property type="project" value="UniProtKB-SubCell"/>
</dbReference>
<dbReference type="InterPro" id="IPR051201">
    <property type="entry name" value="Chloro_Bact_Ser_Proteases"/>
</dbReference>
<gene>
    <name evidence="10" type="ORF">METZ01_LOCUS64553</name>
</gene>
<keyword evidence="7" id="KW-0720">Serine protease</keyword>
<dbReference type="InterPro" id="IPR036034">
    <property type="entry name" value="PDZ_sf"/>
</dbReference>
<dbReference type="GO" id="GO:0006508">
    <property type="term" value="P:proteolysis"/>
    <property type="evidence" value="ECO:0007669"/>
    <property type="project" value="UniProtKB-KW"/>
</dbReference>